<dbReference type="PANTHER" id="PTHR16171">
    <property type="entry name" value="DNA REPAIR PROTEIN COMPLEMENTING XP-G CELLS-RELATED"/>
    <property type="match status" value="1"/>
</dbReference>
<dbReference type="InterPro" id="IPR029060">
    <property type="entry name" value="PIN-like_dom_sf"/>
</dbReference>
<feature type="domain" description="XPG N-terminal" evidence="12">
    <location>
        <begin position="1"/>
        <end position="98"/>
    </location>
</feature>
<evidence type="ECO:0000256" key="3">
    <source>
        <dbReference type="ARBA" id="ARBA00005283"/>
    </source>
</evidence>
<dbReference type="SMART" id="SM00485">
    <property type="entry name" value="XPGN"/>
    <property type="match status" value="1"/>
</dbReference>
<dbReference type="InterPro" id="IPR006086">
    <property type="entry name" value="XPG-I_dom"/>
</dbReference>
<evidence type="ECO:0000313" key="13">
    <source>
        <dbReference type="EMBL" id="CAD5119273.1"/>
    </source>
</evidence>
<dbReference type="SUPFAM" id="SSF88723">
    <property type="entry name" value="PIN domain-like"/>
    <property type="match status" value="1"/>
</dbReference>
<dbReference type="EMBL" id="CAJFCJ010000009">
    <property type="protein sequence ID" value="CAD5119273.1"/>
    <property type="molecule type" value="Genomic_DNA"/>
</dbReference>
<keyword evidence="14" id="KW-1185">Reference proteome</keyword>
<evidence type="ECO:0000256" key="6">
    <source>
        <dbReference type="ARBA" id="ARBA00022759"/>
    </source>
</evidence>
<organism evidence="13 14">
    <name type="scientific">Dimorphilus gyrociliatus</name>
    <dbReference type="NCBI Taxonomy" id="2664684"/>
    <lineage>
        <taxon>Eukaryota</taxon>
        <taxon>Metazoa</taxon>
        <taxon>Spiralia</taxon>
        <taxon>Lophotrochozoa</taxon>
        <taxon>Annelida</taxon>
        <taxon>Polychaeta</taxon>
        <taxon>Polychaeta incertae sedis</taxon>
        <taxon>Dinophilidae</taxon>
        <taxon>Dimorphilus</taxon>
    </lineage>
</organism>
<evidence type="ECO:0000259" key="12">
    <source>
        <dbReference type="SMART" id="SM00485"/>
    </source>
</evidence>
<keyword evidence="7" id="KW-0378">Hydrolase</keyword>
<keyword evidence="8" id="KW-0460">Magnesium</keyword>
<accession>A0A7I8VUZ5</accession>
<dbReference type="GO" id="GO:0006289">
    <property type="term" value="P:nucleotide-excision repair"/>
    <property type="evidence" value="ECO:0007669"/>
    <property type="project" value="InterPro"/>
</dbReference>
<keyword evidence="9" id="KW-0539">Nucleus</keyword>
<sequence>MGVQGLWQLIDATGKAVDLESLSGKVLAIDVSIWINQALKGMRDRDGNPIHNAHLSLLFNRICKLLYYRIKPVFVFDGAAPTIKKIALNQRKEKREENLERKDKINKKLLENLLKQHAIAASRSQSGDNIELPSLNSSFETDLFELRGESRMPETIDESSDSSDDNPLQEYVENLDQIDMESEQFRSLPYDMQHEILIELKEKEKRNSWKTIDKLPPVAEDFSSFQMDRLKKKSRINDRIELVRDELNKQGSAVIEKYGNSKLLSKRIVSEDDSHVYLVKGLNSKPEEKKEDEKIDYTNIDVFEMAKKHMETRRKALEKIEEEETSNIEKTRPKRIDTSGGDSQNVKQMTTIPSTEEKRIVEIPLEGTSEVKGPIKIKEVNETESKEAVKDDNKDSTEETNKPSTEDGKIKESVEEVCEMMKQKKPVEKDDTTTTIDAIIPSQIIATEQENSQIFTSSISTEMVKVTDSKKNSTLPEIEEIREMMSTDDRKKMIDSKEMDVDDKITGSPTSISSDDEDFEIVLDSIPADSEDERSELGSQFIKALNENEFNGVTEKQLDDLSEKLQAENRLLSKERGKMDRLAITLNEQMRVEAQELLKLFSLPYINSPGEAEAQCAFLDYEGLSHGTITDDSDIWLFGGQTVYKNFFNSDKYAEVYKFQDLHDTLCLLSGCDYSVGIENIGPVTSMEILVEFEGTGFEVLTNLKKWWENAQKTNDDSIYTKLKKKLKKFHFPDNFPSEVAYKSFMNPTIDVCKEQFHWGIADFDVLKEYASKKLGWSSIKADQLLLPVFKRRKEEHSNQLKITSFMPKSSSVVYMTERKRKIKSRRVKNALLKMNNKSAKKINTVNLSESSDSDN</sequence>
<feature type="compositionally biased region" description="Polar residues" evidence="10">
    <location>
        <begin position="340"/>
        <end position="350"/>
    </location>
</feature>
<dbReference type="SUPFAM" id="SSF47807">
    <property type="entry name" value="5' to 3' exonuclease, C-terminal subdomain"/>
    <property type="match status" value="1"/>
</dbReference>
<dbReference type="InterPro" id="IPR001044">
    <property type="entry name" value="XPG/Rad2_eukaryotes"/>
</dbReference>
<dbReference type="SMART" id="SM00279">
    <property type="entry name" value="HhH2"/>
    <property type="match status" value="1"/>
</dbReference>
<gene>
    <name evidence="13" type="ORF">DGYR_LOCUS7541</name>
</gene>
<evidence type="ECO:0000256" key="7">
    <source>
        <dbReference type="ARBA" id="ARBA00022801"/>
    </source>
</evidence>
<evidence type="ECO:0000256" key="5">
    <source>
        <dbReference type="ARBA" id="ARBA00022723"/>
    </source>
</evidence>
<feature type="region of interest" description="Disordered" evidence="10">
    <location>
        <begin position="319"/>
        <end position="350"/>
    </location>
</feature>
<dbReference type="GO" id="GO:0016787">
    <property type="term" value="F:hydrolase activity"/>
    <property type="evidence" value="ECO:0007669"/>
    <property type="project" value="UniProtKB-KW"/>
</dbReference>
<dbReference type="CDD" id="cd09868">
    <property type="entry name" value="PIN_XPG_RAD2"/>
    <property type="match status" value="2"/>
</dbReference>
<dbReference type="PRINTS" id="PR00066">
    <property type="entry name" value="XRODRMPGMNTG"/>
</dbReference>
<feature type="compositionally biased region" description="Basic and acidic residues" evidence="10">
    <location>
        <begin position="376"/>
        <end position="412"/>
    </location>
</feature>
<evidence type="ECO:0000256" key="10">
    <source>
        <dbReference type="SAM" id="MobiDB-lite"/>
    </source>
</evidence>
<evidence type="ECO:0000256" key="8">
    <source>
        <dbReference type="ARBA" id="ARBA00022842"/>
    </source>
</evidence>
<reference evidence="13 14" key="1">
    <citation type="submission" date="2020-08" db="EMBL/GenBank/DDBJ databases">
        <authorList>
            <person name="Hejnol A."/>
        </authorList>
    </citation>
    <scope>NUCLEOTIDE SEQUENCE [LARGE SCALE GENOMIC DNA]</scope>
</reference>
<dbReference type="InterPro" id="IPR006085">
    <property type="entry name" value="XPG_DNA_repair_N"/>
</dbReference>
<dbReference type="InterPro" id="IPR036279">
    <property type="entry name" value="5-3_exonuclease_C_sf"/>
</dbReference>
<dbReference type="Gene3D" id="3.40.50.1010">
    <property type="entry name" value="5'-nuclease"/>
    <property type="match status" value="2"/>
</dbReference>
<evidence type="ECO:0000259" key="11">
    <source>
        <dbReference type="SMART" id="SM00484"/>
    </source>
</evidence>
<feature type="compositionally biased region" description="Basic and acidic residues" evidence="10">
    <location>
        <begin position="327"/>
        <end position="337"/>
    </location>
</feature>
<name>A0A7I8VUZ5_9ANNE</name>
<protein>
    <submittedName>
        <fullName evidence="13">DgyrCDS7901</fullName>
    </submittedName>
</protein>
<evidence type="ECO:0000256" key="9">
    <source>
        <dbReference type="ARBA" id="ARBA00023242"/>
    </source>
</evidence>
<evidence type="ECO:0000256" key="1">
    <source>
        <dbReference type="ARBA" id="ARBA00001946"/>
    </source>
</evidence>
<evidence type="ECO:0000256" key="4">
    <source>
        <dbReference type="ARBA" id="ARBA00022722"/>
    </source>
</evidence>
<dbReference type="GO" id="GO:0005634">
    <property type="term" value="C:nucleus"/>
    <property type="evidence" value="ECO:0007669"/>
    <property type="project" value="UniProtKB-SubCell"/>
</dbReference>
<comment type="cofactor">
    <cofactor evidence="1">
        <name>Mg(2+)</name>
        <dbReference type="ChEBI" id="CHEBI:18420"/>
    </cofactor>
</comment>
<comment type="caution">
    <text evidence="13">The sequence shown here is derived from an EMBL/GenBank/DDBJ whole genome shotgun (WGS) entry which is preliminary data.</text>
</comment>
<dbReference type="InterPro" id="IPR008918">
    <property type="entry name" value="HhH2"/>
</dbReference>
<feature type="domain" description="XPG-I" evidence="11">
    <location>
        <begin position="599"/>
        <end position="668"/>
    </location>
</feature>
<dbReference type="Gene3D" id="1.10.150.20">
    <property type="entry name" value="5' to 3' exonuclease, C-terminal subdomain"/>
    <property type="match status" value="1"/>
</dbReference>
<comment type="similarity">
    <text evidence="3">Belongs to the XPG/RAD2 endonuclease family. XPG subfamily.</text>
</comment>
<dbReference type="GO" id="GO:0003697">
    <property type="term" value="F:single-stranded DNA binding"/>
    <property type="evidence" value="ECO:0007669"/>
    <property type="project" value="InterPro"/>
</dbReference>
<evidence type="ECO:0000256" key="2">
    <source>
        <dbReference type="ARBA" id="ARBA00004123"/>
    </source>
</evidence>
<proteinExistence type="inferred from homology"/>
<keyword evidence="5" id="KW-0479">Metal-binding</keyword>
<dbReference type="Proteomes" id="UP000549394">
    <property type="component" value="Unassembled WGS sequence"/>
</dbReference>
<dbReference type="GO" id="GO:0046872">
    <property type="term" value="F:metal ion binding"/>
    <property type="evidence" value="ECO:0007669"/>
    <property type="project" value="UniProtKB-KW"/>
</dbReference>
<dbReference type="Pfam" id="PF00752">
    <property type="entry name" value="XPG_N"/>
    <property type="match status" value="1"/>
</dbReference>
<keyword evidence="4" id="KW-0540">Nuclease</keyword>
<dbReference type="PRINTS" id="PR00853">
    <property type="entry name" value="XPGRADSUPER"/>
</dbReference>
<evidence type="ECO:0000313" key="14">
    <source>
        <dbReference type="Proteomes" id="UP000549394"/>
    </source>
</evidence>
<feature type="region of interest" description="Disordered" evidence="10">
    <location>
        <begin position="374"/>
        <end position="412"/>
    </location>
</feature>
<dbReference type="AlphaFoldDB" id="A0A7I8VUZ5"/>
<dbReference type="OrthoDB" id="2959108at2759"/>
<dbReference type="GO" id="GO:0004520">
    <property type="term" value="F:DNA endonuclease activity"/>
    <property type="evidence" value="ECO:0007669"/>
    <property type="project" value="TreeGrafter"/>
</dbReference>
<dbReference type="InterPro" id="IPR006084">
    <property type="entry name" value="XPG/Rad2"/>
</dbReference>
<dbReference type="SMART" id="SM00484">
    <property type="entry name" value="XPGI"/>
    <property type="match status" value="1"/>
</dbReference>
<dbReference type="PANTHER" id="PTHR16171:SF7">
    <property type="entry name" value="DNA REPAIR PROTEIN RAD2"/>
    <property type="match status" value="1"/>
</dbReference>
<comment type="subcellular location">
    <subcellularLocation>
        <location evidence="2">Nucleus</location>
    </subcellularLocation>
</comment>
<dbReference type="Pfam" id="PF00867">
    <property type="entry name" value="XPG_I"/>
    <property type="match status" value="1"/>
</dbReference>
<keyword evidence="6" id="KW-0255">Endonuclease</keyword>